<gene>
    <name evidence="3" type="ORF">N177_3386</name>
</gene>
<dbReference type="Gene3D" id="2.40.320.10">
    <property type="entry name" value="Hypothetical Protein Pfu-838710-001"/>
    <property type="match status" value="1"/>
</dbReference>
<dbReference type="PANTHER" id="PTHR40114">
    <property type="entry name" value="SLR0698 PROTEIN"/>
    <property type="match status" value="1"/>
</dbReference>
<evidence type="ECO:0000256" key="1">
    <source>
        <dbReference type="SAM" id="MobiDB-lite"/>
    </source>
</evidence>
<keyword evidence="4" id="KW-1185">Reference proteome</keyword>
<evidence type="ECO:0000313" key="3">
    <source>
        <dbReference type="EMBL" id="ESR23318.1"/>
    </source>
</evidence>
<dbReference type="PATRIC" id="fig|631454.5.peg.3346"/>
<dbReference type="CDD" id="cd07891">
    <property type="entry name" value="CYTH-like_CthTTM-like_1"/>
    <property type="match status" value="1"/>
</dbReference>
<name>V4TA03_9HYPH</name>
<dbReference type="SMART" id="SM01118">
    <property type="entry name" value="CYTH"/>
    <property type="match status" value="1"/>
</dbReference>
<organism evidence="3 4">
    <name type="scientific">Lutibaculum baratangense AMV1</name>
    <dbReference type="NCBI Taxonomy" id="631454"/>
    <lineage>
        <taxon>Bacteria</taxon>
        <taxon>Pseudomonadati</taxon>
        <taxon>Pseudomonadota</taxon>
        <taxon>Alphaproteobacteria</taxon>
        <taxon>Hyphomicrobiales</taxon>
        <taxon>Tepidamorphaceae</taxon>
        <taxon>Lutibaculum</taxon>
    </lineage>
</organism>
<dbReference type="InterPro" id="IPR012042">
    <property type="entry name" value="NeuTTM/CthTTM-like"/>
</dbReference>
<feature type="region of interest" description="Disordered" evidence="1">
    <location>
        <begin position="178"/>
        <end position="215"/>
    </location>
</feature>
<accession>V4TA03</accession>
<evidence type="ECO:0000313" key="4">
    <source>
        <dbReference type="Proteomes" id="UP000017819"/>
    </source>
</evidence>
<comment type="caution">
    <text evidence="3">The sequence shown here is derived from an EMBL/GenBank/DDBJ whole genome shotgun (WGS) entry which is preliminary data.</text>
</comment>
<dbReference type="STRING" id="631454.N177_3386"/>
<dbReference type="Proteomes" id="UP000017819">
    <property type="component" value="Unassembled WGS sequence"/>
</dbReference>
<dbReference type="PANTHER" id="PTHR40114:SF1">
    <property type="entry name" value="SLR0698 PROTEIN"/>
    <property type="match status" value="1"/>
</dbReference>
<evidence type="ECO:0000259" key="2">
    <source>
        <dbReference type="PROSITE" id="PS51707"/>
    </source>
</evidence>
<dbReference type="PROSITE" id="PS51707">
    <property type="entry name" value="CYTH"/>
    <property type="match status" value="1"/>
</dbReference>
<proteinExistence type="predicted"/>
<reference evidence="3 4" key="1">
    <citation type="journal article" date="2014" name="Genome Announc.">
        <title>Draft Genome Sequence of Lutibaculum baratangense Strain AMV1T, Isolated from a Mud Volcano in Andamans, India.</title>
        <authorList>
            <person name="Singh A."/>
            <person name="Sreenivas A."/>
            <person name="Sathyanarayana Reddy G."/>
            <person name="Pinnaka A.K."/>
            <person name="Shivaji S."/>
        </authorList>
    </citation>
    <scope>NUCLEOTIDE SEQUENCE [LARGE SCALE GENOMIC DNA]</scope>
    <source>
        <strain evidence="3 4">AMV1</strain>
    </source>
</reference>
<dbReference type="SUPFAM" id="SSF55154">
    <property type="entry name" value="CYTH-like phosphatases"/>
    <property type="match status" value="1"/>
</dbReference>
<dbReference type="InterPro" id="IPR023577">
    <property type="entry name" value="CYTH_domain"/>
</dbReference>
<protein>
    <recommendedName>
        <fullName evidence="2">CYTH domain-containing protein</fullName>
    </recommendedName>
</protein>
<sequence>MIWCFERGCEAPTAASTDAASIKMALAIGERKNKCPAAPAQEREGRMPTEIERKFLVADDSWRERVSKSYLIRQGYLAPGTECSVRVRKAGDRAFVTIKGAKASRSRPEYEYEIPVADADEMLDTLVSGQIIEKRRHHVPFGGRVWEVDEFETPQPGLVVAEVELDAADASLDMPAWLGPEVTEDPRYGNASMSMAPEGSTLPHGSTNGAGRPAR</sequence>
<dbReference type="InterPro" id="IPR033469">
    <property type="entry name" value="CYTH-like_dom_sf"/>
</dbReference>
<dbReference type="Pfam" id="PF01928">
    <property type="entry name" value="CYTH"/>
    <property type="match status" value="1"/>
</dbReference>
<dbReference type="eggNOG" id="COG2954">
    <property type="taxonomic scope" value="Bacteria"/>
</dbReference>
<feature type="domain" description="CYTH" evidence="2">
    <location>
        <begin position="48"/>
        <end position="195"/>
    </location>
</feature>
<dbReference type="AlphaFoldDB" id="V4TA03"/>
<dbReference type="EMBL" id="AWXZ01000039">
    <property type="protein sequence ID" value="ESR23318.1"/>
    <property type="molecule type" value="Genomic_DNA"/>
</dbReference>